<sequence length="392" mass="43512">MVEQQTQTPAAAPLPRLDFIDALRGLVIALMVLDHTRDFVNRQAFLFDPLDLDKTSVALFLTRWVTHLCAPTFVLLSGVSIFLQAHRGKTGWPLSRFLLTRGLWLIFLEITVVDFGFDFRPAIFLQVIYAIGLSMVLMSAVVHLPRRVVLGLGIVLVAGHNLFDGVDAATLGAWGLPWHLLMQPGVLPFGFIAYPVLPWFGVMCVGYGIGGIYLMEPSHRSRTLALLAIGALLLFFVLRLPNLYGDPRPWTVPADASLTPLAVMSVAKYPPSLDYVLVTLGISTLIGLALGRAPAWLLKPFLAFGRTPMLSYLLHIYLAHTFAVIIAQFYGVPAAHFIGTLSDPSRLRADGWGLSLWGTYAVWLAVLVVLYPMAKAYARYRATHKRWWLSYL</sequence>
<proteinExistence type="predicted"/>
<feature type="transmembrane region" description="Helical" evidence="1">
    <location>
        <begin position="275"/>
        <end position="298"/>
    </location>
</feature>
<evidence type="ECO:0000256" key="1">
    <source>
        <dbReference type="SAM" id="Phobius"/>
    </source>
</evidence>
<dbReference type="PANTHER" id="PTHR40407">
    <property type="entry name" value="MEMBRANE PROTEIN-LIKE PROTEIN"/>
    <property type="match status" value="1"/>
</dbReference>
<feature type="transmembrane region" description="Helical" evidence="1">
    <location>
        <begin position="351"/>
        <end position="371"/>
    </location>
</feature>
<dbReference type="InterPro" id="IPR012429">
    <property type="entry name" value="HGSNAT_cat"/>
</dbReference>
<dbReference type="AlphaFoldDB" id="A0A1L3EW92"/>
<organism evidence="3 4">
    <name type="scientific">Luteibacter rhizovicinus DSM 16549</name>
    <dbReference type="NCBI Taxonomy" id="1440763"/>
    <lineage>
        <taxon>Bacteria</taxon>
        <taxon>Pseudomonadati</taxon>
        <taxon>Pseudomonadota</taxon>
        <taxon>Gammaproteobacteria</taxon>
        <taxon>Lysobacterales</taxon>
        <taxon>Rhodanobacteraceae</taxon>
        <taxon>Luteibacter</taxon>
    </lineage>
</organism>
<dbReference type="RefSeq" id="WP_046966583.1">
    <property type="nucleotide sequence ID" value="NZ_CP017480.1"/>
</dbReference>
<feature type="transmembrane region" description="Helical" evidence="1">
    <location>
        <begin position="310"/>
        <end position="331"/>
    </location>
</feature>
<keyword evidence="1" id="KW-0812">Transmembrane</keyword>
<feature type="transmembrane region" description="Helical" evidence="1">
    <location>
        <begin position="97"/>
        <end position="117"/>
    </location>
</feature>
<feature type="transmembrane region" description="Helical" evidence="1">
    <location>
        <begin position="123"/>
        <end position="142"/>
    </location>
</feature>
<feature type="transmembrane region" description="Helical" evidence="1">
    <location>
        <begin position="149"/>
        <end position="176"/>
    </location>
</feature>
<dbReference type="OrthoDB" id="508112at2"/>
<keyword evidence="1" id="KW-0472">Membrane</keyword>
<evidence type="ECO:0000313" key="3">
    <source>
        <dbReference type="EMBL" id="APG05329.1"/>
    </source>
</evidence>
<dbReference type="PANTHER" id="PTHR40407:SF1">
    <property type="entry name" value="HEPARAN-ALPHA-GLUCOSAMINIDE N-ACETYLTRANSFERASE CATALYTIC DOMAIN-CONTAINING PROTEIN"/>
    <property type="match status" value="1"/>
</dbReference>
<dbReference type="Pfam" id="PF07786">
    <property type="entry name" value="HGSNAT_cat"/>
    <property type="match status" value="1"/>
</dbReference>
<protein>
    <recommendedName>
        <fullName evidence="2">Heparan-alpha-glucosaminide N-acetyltransferase catalytic domain-containing protein</fullName>
    </recommendedName>
</protein>
<dbReference type="STRING" id="1440763.BJI69_16425"/>
<name>A0A1L3EW92_9GAMM</name>
<dbReference type="KEGG" id="lrz:BJI69_16425"/>
<reference evidence="4" key="1">
    <citation type="submission" date="2016-09" db="EMBL/GenBank/DDBJ databases">
        <authorList>
            <person name="Lysoe E."/>
        </authorList>
    </citation>
    <scope>NUCLEOTIDE SEQUENCE [LARGE SCALE GENOMIC DNA]</scope>
    <source>
        <strain evidence="4">LJ96T</strain>
    </source>
</reference>
<dbReference type="Proteomes" id="UP000182987">
    <property type="component" value="Chromosome"/>
</dbReference>
<feature type="transmembrane region" description="Helical" evidence="1">
    <location>
        <begin position="224"/>
        <end position="244"/>
    </location>
</feature>
<gene>
    <name evidence="3" type="ORF">BJI69_16425</name>
</gene>
<keyword evidence="1" id="KW-1133">Transmembrane helix</keyword>
<feature type="transmembrane region" description="Helical" evidence="1">
    <location>
        <begin position="64"/>
        <end position="85"/>
    </location>
</feature>
<evidence type="ECO:0000259" key="2">
    <source>
        <dbReference type="Pfam" id="PF07786"/>
    </source>
</evidence>
<evidence type="ECO:0000313" key="4">
    <source>
        <dbReference type="Proteomes" id="UP000182987"/>
    </source>
</evidence>
<accession>A0A1L3EW92</accession>
<keyword evidence="4" id="KW-1185">Reference proteome</keyword>
<dbReference type="EMBL" id="CP017480">
    <property type="protein sequence ID" value="APG05329.1"/>
    <property type="molecule type" value="Genomic_DNA"/>
</dbReference>
<feature type="transmembrane region" description="Helical" evidence="1">
    <location>
        <begin position="196"/>
        <end position="215"/>
    </location>
</feature>
<feature type="domain" description="Heparan-alpha-glucosaminide N-acetyltransferase catalytic" evidence="2">
    <location>
        <begin position="16"/>
        <end position="221"/>
    </location>
</feature>